<dbReference type="EMBL" id="CM023473">
    <property type="protein sequence ID" value="KAH7953808.1"/>
    <property type="molecule type" value="Genomic_DNA"/>
</dbReference>
<organism evidence="1 2">
    <name type="scientific">Dermacentor silvarum</name>
    <name type="common">Tick</name>
    <dbReference type="NCBI Taxonomy" id="543639"/>
    <lineage>
        <taxon>Eukaryota</taxon>
        <taxon>Metazoa</taxon>
        <taxon>Ecdysozoa</taxon>
        <taxon>Arthropoda</taxon>
        <taxon>Chelicerata</taxon>
        <taxon>Arachnida</taxon>
        <taxon>Acari</taxon>
        <taxon>Parasitiformes</taxon>
        <taxon>Ixodida</taxon>
        <taxon>Ixodoidea</taxon>
        <taxon>Ixodidae</taxon>
        <taxon>Rhipicephalinae</taxon>
        <taxon>Dermacentor</taxon>
    </lineage>
</organism>
<dbReference type="Proteomes" id="UP000821865">
    <property type="component" value="Chromosome 4"/>
</dbReference>
<accession>A0ACB8CX63</accession>
<comment type="caution">
    <text evidence="1">The sequence shown here is derived from an EMBL/GenBank/DDBJ whole genome shotgun (WGS) entry which is preliminary data.</text>
</comment>
<gene>
    <name evidence="1" type="ORF">HPB49_012648</name>
</gene>
<keyword evidence="2" id="KW-1185">Reference proteome</keyword>
<proteinExistence type="predicted"/>
<evidence type="ECO:0000313" key="2">
    <source>
        <dbReference type="Proteomes" id="UP000821865"/>
    </source>
</evidence>
<evidence type="ECO:0000313" key="1">
    <source>
        <dbReference type="EMBL" id="KAH7953808.1"/>
    </source>
</evidence>
<sequence length="270" mass="29971">MSISGLQPPPPFLSSPGHPVIPWEQWIQAFKNYMVASGASDLPAMRRKAILLNCLGLEGQRIFQTLTSEDDPRLLASSAAGETLTAPGPDEFDRAIVILADHYKSSVNVTAARHRFRRRAQAPGETAVDYVTVLRGLVGACNFGDLADDMIRDQLIEKTTSEYLRERLLLEESLTLSRALTIARQHDQATREAKELARHEAQALFCMGRTTGFVNASEFSQLDEHDFRECPIADPRSAVLAVCYTSGTTGMPKGAEITHYNYVACYYMMR</sequence>
<protein>
    <submittedName>
        <fullName evidence="1">Uncharacterized protein</fullName>
    </submittedName>
</protein>
<name>A0ACB8CX63_DERSI</name>
<reference evidence="1" key="1">
    <citation type="submission" date="2020-05" db="EMBL/GenBank/DDBJ databases">
        <title>Large-scale comparative analyses of tick genomes elucidate their genetic diversity and vector capacities.</title>
        <authorList>
            <person name="Jia N."/>
            <person name="Wang J."/>
            <person name="Shi W."/>
            <person name="Du L."/>
            <person name="Sun Y."/>
            <person name="Zhan W."/>
            <person name="Jiang J."/>
            <person name="Wang Q."/>
            <person name="Zhang B."/>
            <person name="Ji P."/>
            <person name="Sakyi L.B."/>
            <person name="Cui X."/>
            <person name="Yuan T."/>
            <person name="Jiang B."/>
            <person name="Yang W."/>
            <person name="Lam T.T.-Y."/>
            <person name="Chang Q."/>
            <person name="Ding S."/>
            <person name="Wang X."/>
            <person name="Zhu J."/>
            <person name="Ruan X."/>
            <person name="Zhao L."/>
            <person name="Wei J."/>
            <person name="Que T."/>
            <person name="Du C."/>
            <person name="Cheng J."/>
            <person name="Dai P."/>
            <person name="Han X."/>
            <person name="Huang E."/>
            <person name="Gao Y."/>
            <person name="Liu J."/>
            <person name="Shao H."/>
            <person name="Ye R."/>
            <person name="Li L."/>
            <person name="Wei W."/>
            <person name="Wang X."/>
            <person name="Wang C."/>
            <person name="Yang T."/>
            <person name="Huo Q."/>
            <person name="Li W."/>
            <person name="Guo W."/>
            <person name="Chen H."/>
            <person name="Zhou L."/>
            <person name="Ni X."/>
            <person name="Tian J."/>
            <person name="Zhou Y."/>
            <person name="Sheng Y."/>
            <person name="Liu T."/>
            <person name="Pan Y."/>
            <person name="Xia L."/>
            <person name="Li J."/>
            <person name="Zhao F."/>
            <person name="Cao W."/>
        </authorList>
    </citation>
    <scope>NUCLEOTIDE SEQUENCE</scope>
    <source>
        <strain evidence="1">Dsil-2018</strain>
    </source>
</reference>